<keyword evidence="4" id="KW-1185">Reference proteome</keyword>
<dbReference type="PANTHER" id="PTHR36453">
    <property type="entry name" value="SECRETED PROTEIN-RELATED"/>
    <property type="match status" value="1"/>
</dbReference>
<name>A0ABW0IA71_9BACT</name>
<sequence>MNQLIIMVGLALLPFSAAWSQSSKQVFYVSPTGSDRNAGTLSRPFASLEKALDAAGASTKPTEIILREGTHLVHKSLTITRSNLHIKAHPNEHPVISGGKTIQSNWEKVEGTRWKTQVPDYFRQLFVNDSRAIRARFPNAGKWASQWYQPDTVQVKQKRLVLNRPLPAHFADLKGVEMHATAYWHWLRQKVERFDPAQNAVITVTEPSPECSSTKMGTMDRIYFENHLAFLDADTEWFLDSLSRTLYYQSARKPDKQTFVYPVIETIFFVRGTEQKPVTNFRLEGVTIAHTEWSMPGIERKGIQAGYWGTERGKPVFAPPAAVMMNWVTEGEITNCFFNQLGEGAIVLGDGCHKNRVQDNRFEDVGANVIQVGRRTNYVGEGHPLHYVPKNLAAVPSANVIHNNHLKTFATTDLGSVGICITYAHHNQVTHNLLEDFPYTGISMGWRWDTLENHTYENLIEWNETRNGMQYLSDGGGIYTAGRQAGSKILNNWIHGMGGGPLMSEGMYNDEGGSYFELGNNHVERVKHSSYKFHQNILKTVDIHDNNGQRGKNELKFINRNVSLLELRDSHPANPKQYGLLKK</sequence>
<gene>
    <name evidence="3" type="ORF">ACFPMF_10750</name>
</gene>
<reference evidence="4" key="1">
    <citation type="journal article" date="2019" name="Int. J. Syst. Evol. Microbiol.">
        <title>The Global Catalogue of Microorganisms (GCM) 10K type strain sequencing project: providing services to taxonomists for standard genome sequencing and annotation.</title>
        <authorList>
            <consortium name="The Broad Institute Genomics Platform"/>
            <consortium name="The Broad Institute Genome Sequencing Center for Infectious Disease"/>
            <person name="Wu L."/>
            <person name="Ma J."/>
        </authorList>
    </citation>
    <scope>NUCLEOTIDE SEQUENCE [LARGE SCALE GENOMIC DNA]</scope>
    <source>
        <strain evidence="4">CCUG 55250</strain>
    </source>
</reference>
<dbReference type="Proteomes" id="UP001596106">
    <property type="component" value="Unassembled WGS sequence"/>
</dbReference>
<dbReference type="SUPFAM" id="SSF51126">
    <property type="entry name" value="Pectin lyase-like"/>
    <property type="match status" value="1"/>
</dbReference>
<comment type="caution">
    <text evidence="3">The sequence shown here is derived from an EMBL/GenBank/DDBJ whole genome shotgun (WGS) entry which is preliminary data.</text>
</comment>
<organism evidence="3 4">
    <name type="scientific">Larkinella bovis</name>
    <dbReference type="NCBI Taxonomy" id="683041"/>
    <lineage>
        <taxon>Bacteria</taxon>
        <taxon>Pseudomonadati</taxon>
        <taxon>Bacteroidota</taxon>
        <taxon>Cytophagia</taxon>
        <taxon>Cytophagales</taxon>
        <taxon>Spirosomataceae</taxon>
        <taxon>Larkinella</taxon>
    </lineage>
</organism>
<accession>A0ABW0IA71</accession>
<evidence type="ECO:0000256" key="1">
    <source>
        <dbReference type="SAM" id="SignalP"/>
    </source>
</evidence>
<proteinExistence type="predicted"/>
<dbReference type="InterPro" id="IPR012334">
    <property type="entry name" value="Pectin_lyas_fold"/>
</dbReference>
<dbReference type="EMBL" id="JBHSMA010000002">
    <property type="protein sequence ID" value="MFC5409789.1"/>
    <property type="molecule type" value="Genomic_DNA"/>
</dbReference>
<protein>
    <recommendedName>
        <fullName evidence="2">GH141-like insertion domain-containing protein</fullName>
    </recommendedName>
</protein>
<feature type="signal peptide" evidence="1">
    <location>
        <begin position="1"/>
        <end position="20"/>
    </location>
</feature>
<feature type="domain" description="GH141-like insertion" evidence="2">
    <location>
        <begin position="121"/>
        <end position="249"/>
    </location>
</feature>
<evidence type="ECO:0000259" key="2">
    <source>
        <dbReference type="Pfam" id="PF21231"/>
    </source>
</evidence>
<dbReference type="InterPro" id="IPR011050">
    <property type="entry name" value="Pectin_lyase_fold/virulence"/>
</dbReference>
<dbReference type="RefSeq" id="WP_379844292.1">
    <property type="nucleotide sequence ID" value="NZ_JBHSMA010000002.1"/>
</dbReference>
<keyword evidence="1" id="KW-0732">Signal</keyword>
<evidence type="ECO:0000313" key="3">
    <source>
        <dbReference type="EMBL" id="MFC5409789.1"/>
    </source>
</evidence>
<dbReference type="Pfam" id="PF21231">
    <property type="entry name" value="GH141_M"/>
    <property type="match status" value="1"/>
</dbReference>
<dbReference type="PANTHER" id="PTHR36453:SF1">
    <property type="entry name" value="RIGHT HANDED BETA HELIX DOMAIN-CONTAINING PROTEIN"/>
    <property type="match status" value="1"/>
</dbReference>
<dbReference type="Gene3D" id="2.160.20.10">
    <property type="entry name" value="Single-stranded right-handed beta-helix, Pectin lyase-like"/>
    <property type="match status" value="2"/>
</dbReference>
<evidence type="ECO:0000313" key="4">
    <source>
        <dbReference type="Proteomes" id="UP001596106"/>
    </source>
</evidence>
<feature type="chain" id="PRO_5045967418" description="GH141-like insertion domain-containing protein" evidence="1">
    <location>
        <begin position="21"/>
        <end position="583"/>
    </location>
</feature>
<dbReference type="InterPro" id="IPR048482">
    <property type="entry name" value="GH141_ins"/>
</dbReference>